<dbReference type="InterPro" id="IPR055207">
    <property type="entry name" value="POLR3C_WHD"/>
</dbReference>
<dbReference type="FunFam" id="1.10.10.10:FF:000515">
    <property type="entry name" value="DNA-directed RNA polymerase III subunit rpc3"/>
    <property type="match status" value="1"/>
</dbReference>
<comment type="function">
    <text evidence="5">DNA-dependent RNA polymerase catalyzes the transcription of DNA into RNA using the four ribonucleoside triphosphates as substrates. Specific core component of RNA polymerase III which synthesizes small RNAs, such as 5S rRNA and tRNAs.</text>
</comment>
<sequence length="510" mass="57710">MSLISSFLQKVCDCLLRKGTLSLQDITRYAELPSKVVENCLLVLIQHNCVQASNTLLEGGFGVAPRAVTQYVIIFENILHRLRFSKFLSIVSEQHSAECVELLKVLFQHGRLTLEQILSKKNQGMLVDFPGNPKAQDALRASFGGLVEAHYIERCPTSEPYLAPFSEDNSLSTRTRGPKSAKLTGEIEAKEQGAIIAATPSETDRFSFIADIGNDVVSEAETGRNPANILAGEKRKHDSVDMNTKTSAVVCEKKILWRANFEEFVRRLRHKACVANVRTRLDGEAATILNAVLEVTWRAYRKVKTENSVPLSVEAILEEVMRSEGRIMTLEHVRAALDVLGCRPSTRGTDESYSIDLKNIIEIAQNDEAESIVLKRYGRNAYRVFRFLAKAGCLVHADKISDGTFIEKKETLKILYDLWKDDYLNMEKITIQGSLQPQFLLWEVNRRSLRELIFDEMYHAAINLSQRRDYEHEQERKLPLEKQAGAQGKICVLESSLMKLDDALMLFHDF</sequence>
<dbReference type="PANTHER" id="PTHR12949:SF0">
    <property type="entry name" value="DNA-DIRECTED RNA POLYMERASE III SUBUNIT RPC3"/>
    <property type="match status" value="1"/>
</dbReference>
<feature type="domain" description="RNA polymerase III Rpc82 C -terminal" evidence="6">
    <location>
        <begin position="143"/>
        <end position="362"/>
    </location>
</feature>
<comment type="caution">
    <text evidence="9">The sequence shown here is derived from an EMBL/GenBank/DDBJ whole genome shotgun (WGS) entry which is preliminary data.</text>
</comment>
<keyword evidence="10" id="KW-1185">Reference proteome</keyword>
<evidence type="ECO:0000313" key="10">
    <source>
        <dbReference type="Proteomes" id="UP000541444"/>
    </source>
</evidence>
<dbReference type="Gene3D" id="1.10.10.10">
    <property type="entry name" value="Winged helix-like DNA-binding domain superfamily/Winged helix DNA-binding domain"/>
    <property type="match status" value="4"/>
</dbReference>
<evidence type="ECO:0000256" key="5">
    <source>
        <dbReference type="RuleBase" id="RU367076"/>
    </source>
</evidence>
<dbReference type="GO" id="GO:0006351">
    <property type="term" value="P:DNA-templated transcription"/>
    <property type="evidence" value="ECO:0007669"/>
    <property type="project" value="InterPro"/>
</dbReference>
<evidence type="ECO:0000256" key="3">
    <source>
        <dbReference type="ARBA" id="ARBA00023163"/>
    </source>
</evidence>
<dbReference type="InterPro" id="IPR039748">
    <property type="entry name" value="RPC3"/>
</dbReference>
<dbReference type="InterPro" id="IPR008806">
    <property type="entry name" value="RNA_pol_III_Rpc82_C"/>
</dbReference>
<dbReference type="OrthoDB" id="272392at2759"/>
<dbReference type="InterPro" id="IPR013197">
    <property type="entry name" value="RNA_pol_III_RPC82-rel_HTH"/>
</dbReference>
<evidence type="ECO:0000259" key="8">
    <source>
        <dbReference type="Pfam" id="PF22536"/>
    </source>
</evidence>
<keyword evidence="3 5" id="KW-0804">Transcription</keyword>
<reference evidence="9 10" key="1">
    <citation type="journal article" date="2020" name="IScience">
        <title>Genome Sequencing of the Endangered Kingdonia uniflora (Circaeasteraceae, Ranunculales) Reveals Potential Mechanisms of Evolutionary Specialization.</title>
        <authorList>
            <person name="Sun Y."/>
            <person name="Deng T."/>
            <person name="Zhang A."/>
            <person name="Moore M.J."/>
            <person name="Landis J.B."/>
            <person name="Lin N."/>
            <person name="Zhang H."/>
            <person name="Zhang X."/>
            <person name="Huang J."/>
            <person name="Zhang X."/>
            <person name="Sun H."/>
            <person name="Wang H."/>
        </authorList>
    </citation>
    <scope>NUCLEOTIDE SEQUENCE [LARGE SCALE GENOMIC DNA]</scope>
    <source>
        <strain evidence="9">TB1705</strain>
        <tissue evidence="9">Leaf</tissue>
    </source>
</reference>
<feature type="domain" description="RNA polymerase III subunit RPC82-related helix-turn-helix" evidence="7">
    <location>
        <begin position="9"/>
        <end position="53"/>
    </location>
</feature>
<evidence type="ECO:0000259" key="6">
    <source>
        <dbReference type="Pfam" id="PF05645"/>
    </source>
</evidence>
<organism evidence="9 10">
    <name type="scientific">Kingdonia uniflora</name>
    <dbReference type="NCBI Taxonomy" id="39325"/>
    <lineage>
        <taxon>Eukaryota</taxon>
        <taxon>Viridiplantae</taxon>
        <taxon>Streptophyta</taxon>
        <taxon>Embryophyta</taxon>
        <taxon>Tracheophyta</taxon>
        <taxon>Spermatophyta</taxon>
        <taxon>Magnoliopsida</taxon>
        <taxon>Ranunculales</taxon>
        <taxon>Circaeasteraceae</taxon>
        <taxon>Kingdonia</taxon>
    </lineage>
</organism>
<comment type="subcellular location">
    <subcellularLocation>
        <location evidence="1 5">Nucleus</location>
    </subcellularLocation>
</comment>
<accession>A0A7J7ML25</accession>
<dbReference type="Pfam" id="PF08221">
    <property type="entry name" value="HTH_9"/>
    <property type="match status" value="1"/>
</dbReference>
<keyword evidence="4 5" id="KW-0539">Nucleus</keyword>
<dbReference type="EMBL" id="JACGCM010001420">
    <property type="protein sequence ID" value="KAF6155504.1"/>
    <property type="molecule type" value="Genomic_DNA"/>
</dbReference>
<evidence type="ECO:0000256" key="2">
    <source>
        <dbReference type="ARBA" id="ARBA00022478"/>
    </source>
</evidence>
<dbReference type="Pfam" id="PF05645">
    <property type="entry name" value="RNA_pol_Rpc82"/>
    <property type="match status" value="1"/>
</dbReference>
<evidence type="ECO:0000259" key="7">
    <source>
        <dbReference type="Pfam" id="PF08221"/>
    </source>
</evidence>
<dbReference type="Pfam" id="PF22536">
    <property type="entry name" value="WHD_POLR3C"/>
    <property type="match status" value="1"/>
</dbReference>
<dbReference type="AlphaFoldDB" id="A0A7J7ML25"/>
<comment type="similarity">
    <text evidence="5">Belongs to the eukaryotic RPC3/POLR3C RNA polymerase subunit family.</text>
</comment>
<feature type="domain" description="DNA-directed RNA polymerase III subunit RPC3 winged-helix" evidence="8">
    <location>
        <begin position="370"/>
        <end position="438"/>
    </location>
</feature>
<name>A0A7J7ML25_9MAGN</name>
<dbReference type="GO" id="GO:0005666">
    <property type="term" value="C:RNA polymerase III complex"/>
    <property type="evidence" value="ECO:0007669"/>
    <property type="project" value="UniProtKB-UniRule"/>
</dbReference>
<protein>
    <recommendedName>
        <fullName evidence="5">DNA-directed RNA polymerase III subunit RPC3</fullName>
        <shortName evidence="5">RNA polymerase III subunit C3</shortName>
    </recommendedName>
</protein>
<evidence type="ECO:0000313" key="9">
    <source>
        <dbReference type="EMBL" id="KAF6155504.1"/>
    </source>
</evidence>
<comment type="subunit">
    <text evidence="5">Component of the RNA polymerase III (Pol III) complex consisting of 17 subunits.</text>
</comment>
<proteinExistence type="inferred from homology"/>
<evidence type="ECO:0000256" key="1">
    <source>
        <dbReference type="ARBA" id="ARBA00004123"/>
    </source>
</evidence>
<dbReference type="PANTHER" id="PTHR12949">
    <property type="entry name" value="RNA POLYMERASE III DNA DIRECTED -RELATED"/>
    <property type="match status" value="1"/>
</dbReference>
<gene>
    <name evidence="9" type="ORF">GIB67_017859</name>
</gene>
<dbReference type="GO" id="GO:0003697">
    <property type="term" value="F:single-stranded DNA binding"/>
    <property type="evidence" value="ECO:0007669"/>
    <property type="project" value="UniProtKB-UniRule"/>
</dbReference>
<dbReference type="Proteomes" id="UP000541444">
    <property type="component" value="Unassembled WGS sequence"/>
</dbReference>
<keyword evidence="2 5" id="KW-0240">DNA-directed RNA polymerase</keyword>
<dbReference type="InterPro" id="IPR036388">
    <property type="entry name" value="WH-like_DNA-bd_sf"/>
</dbReference>
<evidence type="ECO:0000256" key="4">
    <source>
        <dbReference type="ARBA" id="ARBA00023242"/>
    </source>
</evidence>